<dbReference type="GO" id="GO:0004222">
    <property type="term" value="F:metalloendopeptidase activity"/>
    <property type="evidence" value="ECO:0007669"/>
    <property type="project" value="TreeGrafter"/>
</dbReference>
<accession>A0A4R8WA68</accession>
<gene>
    <name evidence="4" type="ORF">E3O32_09420</name>
</gene>
<dbReference type="Pfam" id="PF01551">
    <property type="entry name" value="Peptidase_M23"/>
    <property type="match status" value="1"/>
</dbReference>
<dbReference type="CDD" id="cd12797">
    <property type="entry name" value="M23_peptidase"/>
    <property type="match status" value="1"/>
</dbReference>
<dbReference type="Gene3D" id="2.70.70.10">
    <property type="entry name" value="Glucose Permease (Domain IIA)"/>
    <property type="match status" value="1"/>
</dbReference>
<dbReference type="InterPro" id="IPR050570">
    <property type="entry name" value="Cell_wall_metabolism_enzyme"/>
</dbReference>
<reference evidence="4 5" key="1">
    <citation type="submission" date="2019-03" db="EMBL/GenBank/DDBJ databases">
        <title>Genomics of glacier-inhabiting Cryobacterium strains.</title>
        <authorList>
            <person name="Liu Q."/>
            <person name="Xin Y.-H."/>
        </authorList>
    </citation>
    <scope>NUCLEOTIDE SEQUENCE [LARGE SCALE GENOMIC DNA]</scope>
    <source>
        <strain evidence="4 5">RHLT2-21</strain>
    </source>
</reference>
<protein>
    <submittedName>
        <fullName evidence="4">M23 family metallopeptidase</fullName>
    </submittedName>
</protein>
<feature type="signal peptide" evidence="2">
    <location>
        <begin position="1"/>
        <end position="30"/>
    </location>
</feature>
<keyword evidence="5" id="KW-1185">Reference proteome</keyword>
<feature type="domain" description="M23ase beta-sheet core" evidence="3">
    <location>
        <begin position="119"/>
        <end position="218"/>
    </location>
</feature>
<comment type="caution">
    <text evidence="4">The sequence shown here is derived from an EMBL/GenBank/DDBJ whole genome shotgun (WGS) entry which is preliminary data.</text>
</comment>
<proteinExistence type="predicted"/>
<dbReference type="RefSeq" id="WP_134508874.1">
    <property type="nucleotide sequence ID" value="NZ_SOFM01000026.1"/>
</dbReference>
<sequence>MRTRRPAAFAFLSMVLAALLTTVLAIPAQAVEREGSSGPSLIAAASTGPAQSLDAGNVLVAAIARDGYSVGQTPAAVASAVASAAAAARPAVQWPFPMAVRLSDRFGPRDSPCAGCSSFHKGLDLLPGEGTPVHAIADGVVREVSAYDDGGLGVHVVLDHTIDGRLVSSVYAHFQEGSLAVAVGQAVSVGDQLGAVGNTGQSTGPHLHFEILLDGVTPTDPFAWLTDRAGPQ</sequence>
<dbReference type="AlphaFoldDB" id="A0A4R8WA68"/>
<dbReference type="InterPro" id="IPR011055">
    <property type="entry name" value="Dup_hybrid_motif"/>
</dbReference>
<dbReference type="Proteomes" id="UP000297643">
    <property type="component" value="Unassembled WGS sequence"/>
</dbReference>
<dbReference type="EMBL" id="SOFM01000026">
    <property type="protein sequence ID" value="TFC03796.1"/>
    <property type="molecule type" value="Genomic_DNA"/>
</dbReference>
<evidence type="ECO:0000313" key="5">
    <source>
        <dbReference type="Proteomes" id="UP000297643"/>
    </source>
</evidence>
<dbReference type="PANTHER" id="PTHR21666">
    <property type="entry name" value="PEPTIDASE-RELATED"/>
    <property type="match status" value="1"/>
</dbReference>
<evidence type="ECO:0000259" key="3">
    <source>
        <dbReference type="Pfam" id="PF01551"/>
    </source>
</evidence>
<evidence type="ECO:0000256" key="1">
    <source>
        <dbReference type="ARBA" id="ARBA00022729"/>
    </source>
</evidence>
<name>A0A4R8WA68_9MICO</name>
<evidence type="ECO:0000313" key="4">
    <source>
        <dbReference type="EMBL" id="TFC03796.1"/>
    </source>
</evidence>
<feature type="chain" id="PRO_5020890833" evidence="2">
    <location>
        <begin position="31"/>
        <end position="232"/>
    </location>
</feature>
<evidence type="ECO:0000256" key="2">
    <source>
        <dbReference type="SAM" id="SignalP"/>
    </source>
</evidence>
<dbReference type="SUPFAM" id="SSF51261">
    <property type="entry name" value="Duplicated hybrid motif"/>
    <property type="match status" value="1"/>
</dbReference>
<keyword evidence="1 2" id="KW-0732">Signal</keyword>
<organism evidence="4 5">
    <name type="scientific">Cryobacterium mannosilyticum</name>
    <dbReference type="NCBI Taxonomy" id="1259190"/>
    <lineage>
        <taxon>Bacteria</taxon>
        <taxon>Bacillati</taxon>
        <taxon>Actinomycetota</taxon>
        <taxon>Actinomycetes</taxon>
        <taxon>Micrococcales</taxon>
        <taxon>Microbacteriaceae</taxon>
        <taxon>Cryobacterium</taxon>
    </lineage>
</organism>
<dbReference type="PANTHER" id="PTHR21666:SF289">
    <property type="entry name" value="L-ALA--D-GLU ENDOPEPTIDASE"/>
    <property type="match status" value="1"/>
</dbReference>
<dbReference type="InterPro" id="IPR016047">
    <property type="entry name" value="M23ase_b-sheet_dom"/>
</dbReference>